<reference evidence="1" key="2">
    <citation type="journal article" date="2021" name="PeerJ">
        <title>Extensive microbial diversity within the chicken gut microbiome revealed by metagenomics and culture.</title>
        <authorList>
            <person name="Gilroy R."/>
            <person name="Ravi A."/>
            <person name="Getino M."/>
            <person name="Pursley I."/>
            <person name="Horton D.L."/>
            <person name="Alikhan N.F."/>
            <person name="Baker D."/>
            <person name="Gharbi K."/>
            <person name="Hall N."/>
            <person name="Watson M."/>
            <person name="Adriaenssens E.M."/>
            <person name="Foster-Nyarko E."/>
            <person name="Jarju S."/>
            <person name="Secka A."/>
            <person name="Antonio M."/>
            <person name="Oren A."/>
            <person name="Chaudhuri R.R."/>
            <person name="La Ragione R."/>
            <person name="Hildebrand F."/>
            <person name="Pallen M.J."/>
        </authorList>
    </citation>
    <scope>NUCLEOTIDE SEQUENCE</scope>
    <source>
        <strain evidence="1">2889</strain>
    </source>
</reference>
<dbReference type="EMBL" id="JADIMZ010000077">
    <property type="protein sequence ID" value="MBO8432649.1"/>
    <property type="molecule type" value="Genomic_DNA"/>
</dbReference>
<dbReference type="Gene3D" id="3.30.420.250">
    <property type="match status" value="1"/>
</dbReference>
<accession>A0A9D9H1I2</accession>
<sequence length="282" mass="32487">MGEIRCIERQVNPNLARYRDSDLRICVALQHYAVLIGIAQRTTRLPLAFVSYDLSQSDDSYLDCIQQLIRQEALLDGEFNYGQHTFTVPESRSTLIPSKWYDALHAKDYLRALYSLTGRECVAQENDPNTKSQILTVFNNNFIKAARLLFPEPKELGFLSVYAILIREVFRVAKVYRRYPVHALLHTRAREFDLCVKNEEGLLFINTFPLVDAQGLLYYTLYALNRLRLDLGSIALFLCGKSPAFNLMDLLSPHIDATTWLPVPARANIPKELPYERYFLCL</sequence>
<evidence type="ECO:0000313" key="1">
    <source>
        <dbReference type="EMBL" id="MBO8432649.1"/>
    </source>
</evidence>
<dbReference type="CDD" id="cd24013">
    <property type="entry name" value="ASKHA_ATPase_BT3980-like"/>
    <property type="match status" value="1"/>
</dbReference>
<protein>
    <submittedName>
        <fullName evidence="1">DUF3822 family protein</fullName>
    </submittedName>
</protein>
<name>A0A9D9H1I2_9BACT</name>
<dbReference type="AlphaFoldDB" id="A0A9D9H1I2"/>
<proteinExistence type="predicted"/>
<reference evidence="1" key="1">
    <citation type="submission" date="2020-10" db="EMBL/GenBank/DDBJ databases">
        <authorList>
            <person name="Gilroy R."/>
        </authorList>
    </citation>
    <scope>NUCLEOTIDE SEQUENCE</scope>
    <source>
        <strain evidence="1">2889</strain>
    </source>
</reference>
<dbReference type="InterPro" id="IPR024213">
    <property type="entry name" value="DUF3822"/>
</dbReference>
<dbReference type="Proteomes" id="UP000823612">
    <property type="component" value="Unassembled WGS sequence"/>
</dbReference>
<dbReference type="Pfam" id="PF12864">
    <property type="entry name" value="DUF3822"/>
    <property type="match status" value="1"/>
</dbReference>
<dbReference type="Gene3D" id="3.30.420.260">
    <property type="match status" value="1"/>
</dbReference>
<gene>
    <name evidence="1" type="ORF">IAB08_05095</name>
</gene>
<evidence type="ECO:0000313" key="2">
    <source>
        <dbReference type="Proteomes" id="UP000823612"/>
    </source>
</evidence>
<comment type="caution">
    <text evidence="1">The sequence shown here is derived from an EMBL/GenBank/DDBJ whole genome shotgun (WGS) entry which is preliminary data.</text>
</comment>
<organism evidence="1 2">
    <name type="scientific">Candidatus Pullibacteroides excrementavium</name>
    <dbReference type="NCBI Taxonomy" id="2840905"/>
    <lineage>
        <taxon>Bacteria</taxon>
        <taxon>Pseudomonadati</taxon>
        <taxon>Bacteroidota</taxon>
        <taxon>Bacteroidia</taxon>
        <taxon>Bacteroidales</taxon>
        <taxon>Candidatus Pullibacteroides</taxon>
    </lineage>
</organism>